<sequence length="180" mass="20879">MVSEFVESERGDMGRFINWWDEIGCRKTIATPDGQNAIRILTVHKSKGLGFKAVIIPFGDWEIDHKPNKSVIIWCHPEVSPFNRLRLVPVRYGASLGETIFARDYFKERLHAFIDNLNTLYVAFTRSKEELVVFSPKPKKLDKQNRVEKISSIGDLLWEALSDEDGFDAECDLFERGEWW</sequence>
<evidence type="ECO:0000256" key="1">
    <source>
        <dbReference type="ARBA" id="ARBA00022741"/>
    </source>
</evidence>
<keyword evidence="4" id="KW-0067">ATP-binding</keyword>
<accession>J9CEH5</accession>
<proteinExistence type="predicted"/>
<dbReference type="GO" id="GO:0004386">
    <property type="term" value="F:helicase activity"/>
    <property type="evidence" value="ECO:0007669"/>
    <property type="project" value="UniProtKB-KW"/>
</dbReference>
<organism evidence="6">
    <name type="scientific">gut metagenome</name>
    <dbReference type="NCBI Taxonomy" id="749906"/>
    <lineage>
        <taxon>unclassified sequences</taxon>
        <taxon>metagenomes</taxon>
        <taxon>organismal metagenomes</taxon>
    </lineage>
</organism>
<evidence type="ECO:0000256" key="2">
    <source>
        <dbReference type="ARBA" id="ARBA00022801"/>
    </source>
</evidence>
<feature type="domain" description="UvrD-like helicase C-terminal" evidence="5">
    <location>
        <begin position="35"/>
        <end position="133"/>
    </location>
</feature>
<name>J9CEH5_9ZZZZ</name>
<comment type="caution">
    <text evidence="6">The sequence shown here is derived from an EMBL/GenBank/DDBJ whole genome shotgun (WGS) entry which is preliminary data.</text>
</comment>
<dbReference type="Gene3D" id="3.40.50.300">
    <property type="entry name" value="P-loop containing nucleotide triphosphate hydrolases"/>
    <property type="match status" value="1"/>
</dbReference>
<protein>
    <submittedName>
        <fullName evidence="6">ATP-dependent helicase</fullName>
    </submittedName>
</protein>
<evidence type="ECO:0000259" key="5">
    <source>
        <dbReference type="Pfam" id="PF13361"/>
    </source>
</evidence>
<keyword evidence="1" id="KW-0547">Nucleotide-binding</keyword>
<gene>
    <name evidence="6" type="ORF">EVA_13478</name>
</gene>
<evidence type="ECO:0000313" key="6">
    <source>
        <dbReference type="EMBL" id="EJW98415.1"/>
    </source>
</evidence>
<feature type="non-terminal residue" evidence="6">
    <location>
        <position position="180"/>
    </location>
</feature>
<dbReference type="AlphaFoldDB" id="J9CEH5"/>
<dbReference type="GO" id="GO:0005524">
    <property type="term" value="F:ATP binding"/>
    <property type="evidence" value="ECO:0007669"/>
    <property type="project" value="UniProtKB-KW"/>
</dbReference>
<evidence type="ECO:0000256" key="4">
    <source>
        <dbReference type="ARBA" id="ARBA00022840"/>
    </source>
</evidence>
<reference evidence="6" key="1">
    <citation type="journal article" date="2012" name="PLoS ONE">
        <title>Gene sets for utilization of primary and secondary nutrition supplies in the distal gut of endangered iberian lynx.</title>
        <authorList>
            <person name="Alcaide M."/>
            <person name="Messina E."/>
            <person name="Richter M."/>
            <person name="Bargiela R."/>
            <person name="Peplies J."/>
            <person name="Huws S.A."/>
            <person name="Newbold C.J."/>
            <person name="Golyshin P.N."/>
            <person name="Simon M.A."/>
            <person name="Lopez G."/>
            <person name="Yakimov M.M."/>
            <person name="Ferrer M."/>
        </authorList>
    </citation>
    <scope>NUCLEOTIDE SEQUENCE</scope>
</reference>
<dbReference type="GO" id="GO:0016787">
    <property type="term" value="F:hydrolase activity"/>
    <property type="evidence" value="ECO:0007669"/>
    <property type="project" value="UniProtKB-KW"/>
</dbReference>
<dbReference type="InterPro" id="IPR014017">
    <property type="entry name" value="DNA_helicase_UvrD-like_C"/>
</dbReference>
<keyword evidence="2" id="KW-0378">Hydrolase</keyword>
<dbReference type="SUPFAM" id="SSF52540">
    <property type="entry name" value="P-loop containing nucleoside triphosphate hydrolases"/>
    <property type="match status" value="1"/>
</dbReference>
<keyword evidence="3 6" id="KW-0347">Helicase</keyword>
<evidence type="ECO:0000256" key="3">
    <source>
        <dbReference type="ARBA" id="ARBA00022806"/>
    </source>
</evidence>
<dbReference type="EMBL" id="AMCI01004276">
    <property type="protein sequence ID" value="EJW98415.1"/>
    <property type="molecule type" value="Genomic_DNA"/>
</dbReference>
<dbReference type="InterPro" id="IPR027417">
    <property type="entry name" value="P-loop_NTPase"/>
</dbReference>
<dbReference type="Pfam" id="PF13361">
    <property type="entry name" value="UvrD_C"/>
    <property type="match status" value="1"/>
</dbReference>